<comment type="caution">
    <text evidence="2">The sequence shown here is derived from an EMBL/GenBank/DDBJ whole genome shotgun (WGS) entry which is preliminary data.</text>
</comment>
<dbReference type="InterPro" id="IPR029044">
    <property type="entry name" value="Nucleotide-diphossugar_trans"/>
</dbReference>
<keyword evidence="2" id="KW-0808">Transferase</keyword>
<dbReference type="Proteomes" id="UP001284601">
    <property type="component" value="Unassembled WGS sequence"/>
</dbReference>
<evidence type="ECO:0000313" key="3">
    <source>
        <dbReference type="Proteomes" id="UP001284601"/>
    </source>
</evidence>
<protein>
    <submittedName>
        <fullName evidence="2">NTP transferase domain-containing protein</fullName>
    </submittedName>
</protein>
<dbReference type="Pfam" id="PF12804">
    <property type="entry name" value="NTP_transf_3"/>
    <property type="match status" value="1"/>
</dbReference>
<feature type="non-terminal residue" evidence="2">
    <location>
        <position position="140"/>
    </location>
</feature>
<reference evidence="3" key="1">
    <citation type="submission" date="2023-07" db="EMBL/GenBank/DDBJ databases">
        <title>Conexibacter stalactiti sp. nov., isolated from stalactites in a lava cave and emended description of the genus Conexibacter.</title>
        <authorList>
            <person name="Lee S.D."/>
        </authorList>
    </citation>
    <scope>NUCLEOTIDE SEQUENCE [LARGE SCALE GENOMIC DNA]</scope>
    <source>
        <strain evidence="3">KCTC 39840</strain>
    </source>
</reference>
<keyword evidence="3" id="KW-1185">Reference proteome</keyword>
<feature type="domain" description="MobA-like NTP transferase" evidence="1">
    <location>
        <begin position="11"/>
        <end position="130"/>
    </location>
</feature>
<proteinExistence type="predicted"/>
<sequence>MSESPRSRVAGLVLAAGAARRFGAAKQLAPLDGRPLLEHALAAMAAAGLPRVAVALGAHAQEIAAAVELHGAEVVVVTDWEEGLAASLRAGVAALAPHADAIVVTLGDQPRVRPEAIARVAAAGAAGASAAGGDAAGDGA</sequence>
<gene>
    <name evidence="2" type="ORF">R7226_22515</name>
</gene>
<dbReference type="SUPFAM" id="SSF53448">
    <property type="entry name" value="Nucleotide-diphospho-sugar transferases"/>
    <property type="match status" value="1"/>
</dbReference>
<dbReference type="PANTHER" id="PTHR43777">
    <property type="entry name" value="MOLYBDENUM COFACTOR CYTIDYLYLTRANSFERASE"/>
    <property type="match status" value="1"/>
</dbReference>
<dbReference type="Gene3D" id="3.90.550.10">
    <property type="entry name" value="Spore Coat Polysaccharide Biosynthesis Protein SpsA, Chain A"/>
    <property type="match status" value="1"/>
</dbReference>
<evidence type="ECO:0000259" key="1">
    <source>
        <dbReference type="Pfam" id="PF12804"/>
    </source>
</evidence>
<dbReference type="RefSeq" id="WP_318599600.1">
    <property type="nucleotide sequence ID" value="NZ_JAWSTH010000076.1"/>
</dbReference>
<evidence type="ECO:0000313" key="2">
    <source>
        <dbReference type="EMBL" id="MDW5597137.1"/>
    </source>
</evidence>
<organism evidence="2 3">
    <name type="scientific">Conexibacter stalactiti</name>
    <dbReference type="NCBI Taxonomy" id="1940611"/>
    <lineage>
        <taxon>Bacteria</taxon>
        <taxon>Bacillati</taxon>
        <taxon>Actinomycetota</taxon>
        <taxon>Thermoleophilia</taxon>
        <taxon>Solirubrobacterales</taxon>
        <taxon>Conexibacteraceae</taxon>
        <taxon>Conexibacter</taxon>
    </lineage>
</organism>
<dbReference type="EMBL" id="JAWSTH010000076">
    <property type="protein sequence ID" value="MDW5597137.1"/>
    <property type="molecule type" value="Genomic_DNA"/>
</dbReference>
<name>A0ABU4HUZ9_9ACTN</name>
<dbReference type="GO" id="GO:0016740">
    <property type="term" value="F:transferase activity"/>
    <property type="evidence" value="ECO:0007669"/>
    <property type="project" value="UniProtKB-KW"/>
</dbReference>
<dbReference type="InterPro" id="IPR025877">
    <property type="entry name" value="MobA-like_NTP_Trfase"/>
</dbReference>
<dbReference type="PANTHER" id="PTHR43777:SF1">
    <property type="entry name" value="MOLYBDENUM COFACTOR CYTIDYLYLTRANSFERASE"/>
    <property type="match status" value="1"/>
</dbReference>
<accession>A0ABU4HUZ9</accession>